<evidence type="ECO:0000256" key="2">
    <source>
        <dbReference type="ARBA" id="ARBA00022475"/>
    </source>
</evidence>
<evidence type="ECO:0000256" key="6">
    <source>
        <dbReference type="SAM" id="Phobius"/>
    </source>
</evidence>
<keyword evidence="4 6" id="KW-1133">Transmembrane helix</keyword>
<feature type="domain" description="RDD" evidence="7">
    <location>
        <begin position="28"/>
        <end position="167"/>
    </location>
</feature>
<proteinExistence type="predicted"/>
<dbReference type="EMBL" id="CAEZUX010000140">
    <property type="protein sequence ID" value="CAB4620773.1"/>
    <property type="molecule type" value="Genomic_DNA"/>
</dbReference>
<evidence type="ECO:0000256" key="5">
    <source>
        <dbReference type="ARBA" id="ARBA00023136"/>
    </source>
</evidence>
<accession>A0A6J6I8A2</accession>
<dbReference type="InterPro" id="IPR010432">
    <property type="entry name" value="RDD"/>
</dbReference>
<keyword evidence="2" id="KW-1003">Cell membrane</keyword>
<feature type="transmembrane region" description="Helical" evidence="6">
    <location>
        <begin position="84"/>
        <end position="102"/>
    </location>
</feature>
<comment type="subcellular location">
    <subcellularLocation>
        <location evidence="1">Cell membrane</location>
        <topology evidence="1">Multi-pass membrane protein</topology>
    </subcellularLocation>
</comment>
<organism evidence="8">
    <name type="scientific">freshwater metagenome</name>
    <dbReference type="NCBI Taxonomy" id="449393"/>
    <lineage>
        <taxon>unclassified sequences</taxon>
        <taxon>metagenomes</taxon>
        <taxon>ecological metagenomes</taxon>
    </lineage>
</organism>
<gene>
    <name evidence="8" type="ORF">UFOPK1874_01029</name>
</gene>
<dbReference type="PANTHER" id="PTHR36115">
    <property type="entry name" value="PROLINE-RICH ANTIGEN HOMOLOG-RELATED"/>
    <property type="match status" value="1"/>
</dbReference>
<evidence type="ECO:0000256" key="3">
    <source>
        <dbReference type="ARBA" id="ARBA00022692"/>
    </source>
</evidence>
<dbReference type="AlphaFoldDB" id="A0A6J6I8A2"/>
<sequence>MSESDNWQPPTPPTFDGGYASPFQQEQRAGFWMRVLAHICDGLNTLLITLPFQVIGVLVSRSSTSSDADGFARLPGYGMASSDVWSVIGTIAAFFVLAYWIGNRGGSPLRVRLGVLILDENDGSYIGTKRAVLRGLMSYVSQIALLLGYFWMIWDPKKQTWHDKVAKSVVVKR</sequence>
<dbReference type="Pfam" id="PF06271">
    <property type="entry name" value="RDD"/>
    <property type="match status" value="1"/>
</dbReference>
<dbReference type="GO" id="GO:0005886">
    <property type="term" value="C:plasma membrane"/>
    <property type="evidence" value="ECO:0007669"/>
    <property type="project" value="UniProtKB-SubCell"/>
</dbReference>
<evidence type="ECO:0000256" key="1">
    <source>
        <dbReference type="ARBA" id="ARBA00004651"/>
    </source>
</evidence>
<keyword evidence="5 6" id="KW-0472">Membrane</keyword>
<evidence type="ECO:0000256" key="4">
    <source>
        <dbReference type="ARBA" id="ARBA00022989"/>
    </source>
</evidence>
<keyword evidence="3 6" id="KW-0812">Transmembrane</keyword>
<feature type="transmembrane region" description="Helical" evidence="6">
    <location>
        <begin position="136"/>
        <end position="154"/>
    </location>
</feature>
<dbReference type="InterPro" id="IPR051791">
    <property type="entry name" value="Pra-immunoreactive"/>
</dbReference>
<dbReference type="PANTHER" id="PTHR36115:SF6">
    <property type="entry name" value="PROLINE-RICH ANTIGEN HOMOLOG"/>
    <property type="match status" value="1"/>
</dbReference>
<name>A0A6J6I8A2_9ZZZZ</name>
<evidence type="ECO:0000259" key="7">
    <source>
        <dbReference type="Pfam" id="PF06271"/>
    </source>
</evidence>
<evidence type="ECO:0000313" key="8">
    <source>
        <dbReference type="EMBL" id="CAB4620773.1"/>
    </source>
</evidence>
<reference evidence="8" key="1">
    <citation type="submission" date="2020-05" db="EMBL/GenBank/DDBJ databases">
        <authorList>
            <person name="Chiriac C."/>
            <person name="Salcher M."/>
            <person name="Ghai R."/>
            <person name="Kavagutti S V."/>
        </authorList>
    </citation>
    <scope>NUCLEOTIDE SEQUENCE</scope>
</reference>
<protein>
    <submittedName>
        <fullName evidence="8">Unannotated protein</fullName>
    </submittedName>
</protein>